<evidence type="ECO:0000313" key="2">
    <source>
        <dbReference type="EMBL" id="CAH1777636.1"/>
    </source>
</evidence>
<gene>
    <name evidence="2" type="ORF">OFUS_LOCUS4646</name>
</gene>
<keyword evidence="3" id="KW-1185">Reference proteome</keyword>
<comment type="similarity">
    <text evidence="1">Belongs to the UPF0462 family.</text>
</comment>
<dbReference type="Proteomes" id="UP000749559">
    <property type="component" value="Unassembled WGS sequence"/>
</dbReference>
<organism evidence="2 3">
    <name type="scientific">Owenia fusiformis</name>
    <name type="common">Polychaete worm</name>
    <dbReference type="NCBI Taxonomy" id="6347"/>
    <lineage>
        <taxon>Eukaryota</taxon>
        <taxon>Metazoa</taxon>
        <taxon>Spiralia</taxon>
        <taxon>Lophotrochozoa</taxon>
        <taxon>Annelida</taxon>
        <taxon>Polychaeta</taxon>
        <taxon>Sedentaria</taxon>
        <taxon>Canalipalpata</taxon>
        <taxon>Sabellida</taxon>
        <taxon>Oweniida</taxon>
        <taxon>Oweniidae</taxon>
        <taxon>Owenia</taxon>
    </lineage>
</organism>
<reference evidence="2" key="1">
    <citation type="submission" date="2022-03" db="EMBL/GenBank/DDBJ databases">
        <authorList>
            <person name="Martin C."/>
        </authorList>
    </citation>
    <scope>NUCLEOTIDE SEQUENCE</scope>
</reference>
<name>A0A8J1XM27_OWEFU</name>
<protein>
    <submittedName>
        <fullName evidence="2">Uncharacterized protein</fullName>
    </submittedName>
</protein>
<dbReference type="AlphaFoldDB" id="A0A8J1XM27"/>
<dbReference type="PANTHER" id="PTHR31475:SF5">
    <property type="entry name" value="UPF0462 PROTEIN C4ORF33 HOMOLOG"/>
    <property type="match status" value="1"/>
</dbReference>
<sequence>MDFEITQQWDSRPTGHAPVKLRLSRNDSCILIHIEAPFFNDPSNPGGAPGEPFWELWEYEVVEAFFLGEDGSGEPCYVELEFCPHGQHLLLLLRGVRNAFNHSLPVDYTSKINGSTWTGLARIPLNYFPPNVTMFNAYAIHGSGDQRMYEALYPTEEGKYTDPDFHKLEYFQPIDFAKLAPENTNAEPSELWTIKP</sequence>
<accession>A0A8J1XM27</accession>
<dbReference type="Gene3D" id="2.60.40.1190">
    <property type="match status" value="1"/>
</dbReference>
<proteinExistence type="inferred from homology"/>
<evidence type="ECO:0000256" key="1">
    <source>
        <dbReference type="ARBA" id="ARBA00038085"/>
    </source>
</evidence>
<evidence type="ECO:0000313" key="3">
    <source>
        <dbReference type="Proteomes" id="UP000749559"/>
    </source>
</evidence>
<dbReference type="EMBL" id="CAIIXF020000002">
    <property type="protein sequence ID" value="CAH1777636.1"/>
    <property type="molecule type" value="Genomic_DNA"/>
</dbReference>
<dbReference type="PANTHER" id="PTHR31475">
    <property type="entry name" value="UPF0462 PROTEIN"/>
    <property type="match status" value="1"/>
</dbReference>
<comment type="caution">
    <text evidence="2">The sequence shown here is derived from an EMBL/GenBank/DDBJ whole genome shotgun (WGS) entry which is preliminary data.</text>
</comment>
<dbReference type="OrthoDB" id="10056816at2759"/>